<organism evidence="6 7">
    <name type="scientific">Aeromicrobium yanjiei</name>
    <dbReference type="NCBI Taxonomy" id="2662028"/>
    <lineage>
        <taxon>Bacteria</taxon>
        <taxon>Bacillati</taxon>
        <taxon>Actinomycetota</taxon>
        <taxon>Actinomycetes</taxon>
        <taxon>Propionibacteriales</taxon>
        <taxon>Nocardioidaceae</taxon>
        <taxon>Aeromicrobium</taxon>
    </lineage>
</organism>
<evidence type="ECO:0000256" key="4">
    <source>
        <dbReference type="ARBA" id="ARBA00022679"/>
    </source>
</evidence>
<dbReference type="Pfam" id="PF00535">
    <property type="entry name" value="Glycos_transf_2"/>
    <property type="match status" value="1"/>
</dbReference>
<sequence length="280" mass="31285">MTRRIIAGLVTFNPDMDRLSENINAVLPQVDELVIFDNASLETDRISAIAKDCGVTLLRAGYNNGLSHAYNRIFEYAASKAAQSILLLDQDSVCSDGMVRSLASCTEPETAIVSPRIVDRNLRDDRDQVPSGVAEVDHCITSGSLCSLEAWKAVGGYDERFFIDFTDFDFCLRLRAAGFLILKNNAVTLSHELGQMQQHGRVIAYNHSAFRNYHMARDMIFYARKHRAAPRNLKVRGRGVVMTYVVLLRKTAIVGAFEPDRVRRVSALIRGMISATLRRA</sequence>
<dbReference type="Gene3D" id="3.90.550.10">
    <property type="entry name" value="Spore Coat Polysaccharide Biosynthesis Protein SpsA, Chain A"/>
    <property type="match status" value="1"/>
</dbReference>
<dbReference type="PANTHER" id="PTHR43179">
    <property type="entry name" value="RHAMNOSYLTRANSFERASE WBBL"/>
    <property type="match status" value="1"/>
</dbReference>
<evidence type="ECO:0000259" key="5">
    <source>
        <dbReference type="Pfam" id="PF00535"/>
    </source>
</evidence>
<proteinExistence type="inferred from homology"/>
<dbReference type="InterPro" id="IPR001173">
    <property type="entry name" value="Glyco_trans_2-like"/>
</dbReference>
<dbReference type="SUPFAM" id="SSF53448">
    <property type="entry name" value="Nucleotide-diphospho-sugar transferases"/>
    <property type="match status" value="1"/>
</dbReference>
<evidence type="ECO:0000313" key="7">
    <source>
        <dbReference type="Proteomes" id="UP000392064"/>
    </source>
</evidence>
<keyword evidence="4 6" id="KW-0808">Transferase</keyword>
<keyword evidence="7" id="KW-1185">Reference proteome</keyword>
<dbReference type="AlphaFoldDB" id="A0A5Q2MBT6"/>
<gene>
    <name evidence="6" type="ORF">GEV26_00775</name>
</gene>
<feature type="domain" description="Glycosyltransferase 2-like" evidence="5">
    <location>
        <begin position="11"/>
        <end position="131"/>
    </location>
</feature>
<evidence type="ECO:0000256" key="3">
    <source>
        <dbReference type="ARBA" id="ARBA00022676"/>
    </source>
</evidence>
<evidence type="ECO:0000313" key="6">
    <source>
        <dbReference type="EMBL" id="QGG40028.1"/>
    </source>
</evidence>
<accession>A0A5Q2MBT6</accession>
<comment type="pathway">
    <text evidence="1">Cell wall biogenesis; cell wall polysaccharide biosynthesis.</text>
</comment>
<dbReference type="InterPro" id="IPR029044">
    <property type="entry name" value="Nucleotide-diphossugar_trans"/>
</dbReference>
<dbReference type="PANTHER" id="PTHR43179:SF12">
    <property type="entry name" value="GALACTOFURANOSYLTRANSFERASE GLFT2"/>
    <property type="match status" value="1"/>
</dbReference>
<evidence type="ECO:0000256" key="2">
    <source>
        <dbReference type="ARBA" id="ARBA00006739"/>
    </source>
</evidence>
<dbReference type="Proteomes" id="UP000392064">
    <property type="component" value="Chromosome"/>
</dbReference>
<dbReference type="GO" id="GO:0016757">
    <property type="term" value="F:glycosyltransferase activity"/>
    <property type="evidence" value="ECO:0007669"/>
    <property type="project" value="UniProtKB-KW"/>
</dbReference>
<comment type="similarity">
    <text evidence="2">Belongs to the glycosyltransferase 2 family.</text>
</comment>
<dbReference type="KEGG" id="aef:GEV26_00775"/>
<reference evidence="6 7" key="1">
    <citation type="submission" date="2019-11" db="EMBL/GenBank/DDBJ databases">
        <authorList>
            <person name="Li J."/>
        </authorList>
    </citation>
    <scope>NUCLEOTIDE SEQUENCE [LARGE SCALE GENOMIC DNA]</scope>
    <source>
        <strain evidence="6 7">MF47</strain>
    </source>
</reference>
<name>A0A5Q2MBT6_9ACTN</name>
<dbReference type="EMBL" id="CP045737">
    <property type="protein sequence ID" value="QGG40028.1"/>
    <property type="molecule type" value="Genomic_DNA"/>
</dbReference>
<keyword evidence="3" id="KW-0328">Glycosyltransferase</keyword>
<protein>
    <submittedName>
        <fullName evidence="6">Glycosyltransferase</fullName>
    </submittedName>
</protein>
<evidence type="ECO:0000256" key="1">
    <source>
        <dbReference type="ARBA" id="ARBA00004776"/>
    </source>
</evidence>